<reference evidence="2 3" key="1">
    <citation type="journal article" date="2023" name="Commun. Biol.">
        <title>Reorganization of the ancestral sex-determining regions during the evolution of trioecy in Pleodorina starrii.</title>
        <authorList>
            <person name="Takahashi K."/>
            <person name="Suzuki S."/>
            <person name="Kawai-Toyooka H."/>
            <person name="Yamamoto K."/>
            <person name="Hamaji T."/>
            <person name="Ootsuki R."/>
            <person name="Yamaguchi H."/>
            <person name="Kawachi M."/>
            <person name="Higashiyama T."/>
            <person name="Nozaki H."/>
        </authorList>
    </citation>
    <scope>NUCLEOTIDE SEQUENCE [LARGE SCALE GENOMIC DNA]</scope>
    <source>
        <strain evidence="2 3">NIES-4479</strain>
    </source>
</reference>
<dbReference type="EMBL" id="BRXU01000005">
    <property type="protein sequence ID" value="GLC52205.1"/>
    <property type="molecule type" value="Genomic_DNA"/>
</dbReference>
<evidence type="ECO:0000313" key="3">
    <source>
        <dbReference type="Proteomes" id="UP001165080"/>
    </source>
</evidence>
<feature type="region of interest" description="Disordered" evidence="1">
    <location>
        <begin position="39"/>
        <end position="67"/>
    </location>
</feature>
<proteinExistence type="predicted"/>
<name>A0A9W6BI25_9CHLO</name>
<dbReference type="AlphaFoldDB" id="A0A9W6BI25"/>
<organism evidence="2 3">
    <name type="scientific">Pleodorina starrii</name>
    <dbReference type="NCBI Taxonomy" id="330485"/>
    <lineage>
        <taxon>Eukaryota</taxon>
        <taxon>Viridiplantae</taxon>
        <taxon>Chlorophyta</taxon>
        <taxon>core chlorophytes</taxon>
        <taxon>Chlorophyceae</taxon>
        <taxon>CS clade</taxon>
        <taxon>Chlamydomonadales</taxon>
        <taxon>Volvocaceae</taxon>
        <taxon>Pleodorina</taxon>
    </lineage>
</organism>
<gene>
    <name evidence="2" type="primary">PLESTM_012643</name>
    <name evidence="2" type="ORF">PLESTB_000594700</name>
</gene>
<evidence type="ECO:0000256" key="1">
    <source>
        <dbReference type="SAM" id="MobiDB-lite"/>
    </source>
</evidence>
<feature type="region of interest" description="Disordered" evidence="1">
    <location>
        <begin position="199"/>
        <end position="259"/>
    </location>
</feature>
<keyword evidence="3" id="KW-1185">Reference proteome</keyword>
<protein>
    <submittedName>
        <fullName evidence="2">Uncharacterized protein</fullName>
    </submittedName>
</protein>
<accession>A0A9W6BI25</accession>
<dbReference type="Proteomes" id="UP001165080">
    <property type="component" value="Unassembled WGS sequence"/>
</dbReference>
<sequence length="392" mass="40814">MLSSLRNRSSGLPHQRAAIQTYPGRAFRPLLPRSRVLGGRRAVPTRAAPGRGSWEVPSSSSSSDHGTANVLDQAMRTLKQLLRQLVSVSLGAARRVQQLMGGALGELEPKELSRQLFAAASSTAARWARLHLANQPESFPPAVVALLDGALELQDALAALAAQRRSVVSAHTALAAEMGRAAECLAAQLEELRHKLAARQEEEMRTGEWSGSSSDSRAGAGGAGVTREDGGAAAGRQRPLNGGGVSGDGDEDDGDGDGVAAWVVDVGGVAVPTRDRATLAAAMEIQMRLQVQEVVLVKLQPVWRAVDKMGAHSREAAAAQQAAVEAAASAVRAALAEPTMERRRRALAEELQGVPAQLAAAVTEVRAAAAAGAAAEAALRSALAEYDLSLEV</sequence>
<evidence type="ECO:0000313" key="2">
    <source>
        <dbReference type="EMBL" id="GLC52205.1"/>
    </source>
</evidence>
<comment type="caution">
    <text evidence="2">The sequence shown here is derived from an EMBL/GenBank/DDBJ whole genome shotgun (WGS) entry which is preliminary data.</text>
</comment>